<gene>
    <name evidence="3" type="ORF">Satyrvirus7_16</name>
</gene>
<name>A0A3G5ADG3_9VIRU</name>
<dbReference type="SUPFAM" id="SSF48403">
    <property type="entry name" value="Ankyrin repeat"/>
    <property type="match status" value="1"/>
</dbReference>
<evidence type="ECO:0000256" key="1">
    <source>
        <dbReference type="ARBA" id="ARBA00022737"/>
    </source>
</evidence>
<evidence type="ECO:0000313" key="3">
    <source>
        <dbReference type="EMBL" id="AYV85222.1"/>
    </source>
</evidence>
<sequence>MSLDDMSEFRFCNNAYAPVDKNLSKIIKENNEAELIEIMSNIPDGTKYEFLKFFASRNILNLFLILANNLLPNIDLTYENNILLDIAIINDSVDIVNYLVKNGINVCLNNNMAIKLAAHHNSDIVKLLIENGADIHVDNDFPLKSSIKHGIYNCAKILLEAGANINRLDRNDFMYAIISEDMVKLLANHGANFEILNAVPKYDEYGIQASEKIIDIFCEHGVDHKKLLLLFHSVILNNKKDYMLILADPEN</sequence>
<keyword evidence="2" id="KW-0040">ANK repeat</keyword>
<protein>
    <submittedName>
        <fullName evidence="3">Uncharacterized protein</fullName>
    </submittedName>
</protein>
<dbReference type="PANTHER" id="PTHR24126">
    <property type="entry name" value="ANKYRIN REPEAT, PH AND SEC7 DOMAIN CONTAINING PROTEIN SECG-RELATED"/>
    <property type="match status" value="1"/>
</dbReference>
<evidence type="ECO:0000256" key="2">
    <source>
        <dbReference type="ARBA" id="ARBA00023043"/>
    </source>
</evidence>
<proteinExistence type="predicted"/>
<dbReference type="PROSITE" id="PS50088">
    <property type="entry name" value="ANK_REPEAT"/>
    <property type="match status" value="1"/>
</dbReference>
<keyword evidence="1" id="KW-0677">Repeat</keyword>
<dbReference type="PANTHER" id="PTHR24126:SF14">
    <property type="entry name" value="ANK_REP_REGION DOMAIN-CONTAINING PROTEIN"/>
    <property type="match status" value="1"/>
</dbReference>
<dbReference type="Pfam" id="PF12796">
    <property type="entry name" value="Ank_2"/>
    <property type="match status" value="1"/>
</dbReference>
<reference evidence="3" key="1">
    <citation type="submission" date="2018-10" db="EMBL/GenBank/DDBJ databases">
        <title>Hidden diversity of soil giant viruses.</title>
        <authorList>
            <person name="Schulz F."/>
            <person name="Alteio L."/>
            <person name="Goudeau D."/>
            <person name="Ryan E.M."/>
            <person name="Malmstrom R.R."/>
            <person name="Blanchard J."/>
            <person name="Woyke T."/>
        </authorList>
    </citation>
    <scope>NUCLEOTIDE SEQUENCE</scope>
    <source>
        <strain evidence="3">SAV1</strain>
    </source>
</reference>
<accession>A0A3G5ADG3</accession>
<dbReference type="InterPro" id="IPR002110">
    <property type="entry name" value="Ankyrin_rpt"/>
</dbReference>
<dbReference type="EMBL" id="MK072443">
    <property type="protein sequence ID" value="AYV85222.1"/>
    <property type="molecule type" value="Genomic_DNA"/>
</dbReference>
<organism evidence="3">
    <name type="scientific">Satyrvirus sp</name>
    <dbReference type="NCBI Taxonomy" id="2487771"/>
    <lineage>
        <taxon>Viruses</taxon>
        <taxon>Varidnaviria</taxon>
        <taxon>Bamfordvirae</taxon>
        <taxon>Nucleocytoviricota</taxon>
        <taxon>Megaviricetes</taxon>
        <taxon>Imitervirales</taxon>
        <taxon>Mimiviridae</taxon>
        <taxon>Megamimivirinae</taxon>
    </lineage>
</organism>
<dbReference type="SMART" id="SM00248">
    <property type="entry name" value="ANK"/>
    <property type="match status" value="4"/>
</dbReference>
<dbReference type="InterPro" id="IPR036770">
    <property type="entry name" value="Ankyrin_rpt-contain_sf"/>
</dbReference>
<dbReference type="Gene3D" id="1.25.40.20">
    <property type="entry name" value="Ankyrin repeat-containing domain"/>
    <property type="match status" value="1"/>
</dbReference>